<sequence>MGCMNSKQPSYKSQPHQSARSQIQIQFQSQDELPYVIKKNPIFQRRASQKSIVSPVQTASFIQRNK</sequence>
<evidence type="ECO:0000313" key="3">
    <source>
        <dbReference type="Proteomes" id="UP000683925"/>
    </source>
</evidence>
<comment type="caution">
    <text evidence="2">The sequence shown here is derived from an EMBL/GenBank/DDBJ whole genome shotgun (WGS) entry which is preliminary data.</text>
</comment>
<proteinExistence type="predicted"/>
<dbReference type="AlphaFoldDB" id="A0A8S1W0E4"/>
<evidence type="ECO:0000313" key="2">
    <source>
        <dbReference type="EMBL" id="CAD8181579.1"/>
    </source>
</evidence>
<keyword evidence="3" id="KW-1185">Reference proteome</keyword>
<protein>
    <submittedName>
        <fullName evidence="2">Uncharacterized protein</fullName>
    </submittedName>
</protein>
<dbReference type="OMA" id="IQFNSQD"/>
<organism evidence="2 3">
    <name type="scientific">Paramecium octaurelia</name>
    <dbReference type="NCBI Taxonomy" id="43137"/>
    <lineage>
        <taxon>Eukaryota</taxon>
        <taxon>Sar</taxon>
        <taxon>Alveolata</taxon>
        <taxon>Ciliophora</taxon>
        <taxon>Intramacronucleata</taxon>
        <taxon>Oligohymenophorea</taxon>
        <taxon>Peniculida</taxon>
        <taxon>Parameciidae</taxon>
        <taxon>Paramecium</taxon>
    </lineage>
</organism>
<reference evidence="2" key="1">
    <citation type="submission" date="2021-01" db="EMBL/GenBank/DDBJ databases">
        <authorList>
            <consortium name="Genoscope - CEA"/>
            <person name="William W."/>
        </authorList>
    </citation>
    <scope>NUCLEOTIDE SEQUENCE</scope>
</reference>
<dbReference type="EMBL" id="CAJJDP010000076">
    <property type="protein sequence ID" value="CAD8181579.1"/>
    <property type="molecule type" value="Genomic_DNA"/>
</dbReference>
<feature type="region of interest" description="Disordered" evidence="1">
    <location>
        <begin position="1"/>
        <end position="23"/>
    </location>
</feature>
<gene>
    <name evidence="2" type="ORF">POCTA_138.1.T0770103</name>
</gene>
<dbReference type="Proteomes" id="UP000683925">
    <property type="component" value="Unassembled WGS sequence"/>
</dbReference>
<accession>A0A8S1W0E4</accession>
<dbReference type="OrthoDB" id="305794at2759"/>
<evidence type="ECO:0000256" key="1">
    <source>
        <dbReference type="SAM" id="MobiDB-lite"/>
    </source>
</evidence>
<name>A0A8S1W0E4_PAROT</name>